<proteinExistence type="predicted"/>
<sequence length="47" mass="5070">MKTGFLYLFAACYATGIAAQGNNGSDASTTSTSLFFNSFYYSESTVY</sequence>
<keyword evidence="1" id="KW-0732">Signal</keyword>
<evidence type="ECO:0000313" key="3">
    <source>
        <dbReference type="Proteomes" id="UP000187283"/>
    </source>
</evidence>
<dbReference type="EMBL" id="LSSN01002109">
    <property type="protein sequence ID" value="OMJ17206.1"/>
    <property type="molecule type" value="Genomic_DNA"/>
</dbReference>
<evidence type="ECO:0000256" key="1">
    <source>
        <dbReference type="SAM" id="SignalP"/>
    </source>
</evidence>
<feature type="non-terminal residue" evidence="2">
    <location>
        <position position="47"/>
    </location>
</feature>
<feature type="chain" id="PRO_5012073942" evidence="1">
    <location>
        <begin position="20"/>
        <end position="47"/>
    </location>
</feature>
<accession>A0A1R1XRH0</accession>
<protein>
    <submittedName>
        <fullName evidence="2">Uncharacterized protein</fullName>
    </submittedName>
</protein>
<gene>
    <name evidence="2" type="ORF">AYI70_g6129</name>
</gene>
<dbReference type="Proteomes" id="UP000187283">
    <property type="component" value="Unassembled WGS sequence"/>
</dbReference>
<comment type="caution">
    <text evidence="2">The sequence shown here is derived from an EMBL/GenBank/DDBJ whole genome shotgun (WGS) entry which is preliminary data.</text>
</comment>
<dbReference type="AlphaFoldDB" id="A0A1R1XRH0"/>
<keyword evidence="3" id="KW-1185">Reference proteome</keyword>
<feature type="signal peptide" evidence="1">
    <location>
        <begin position="1"/>
        <end position="19"/>
    </location>
</feature>
<evidence type="ECO:0000313" key="2">
    <source>
        <dbReference type="EMBL" id="OMJ17206.1"/>
    </source>
</evidence>
<name>A0A1R1XRH0_9FUNG</name>
<reference evidence="2 3" key="1">
    <citation type="submission" date="2017-01" db="EMBL/GenBank/DDBJ databases">
        <authorList>
            <person name="Mah S.A."/>
            <person name="Swanson W.J."/>
            <person name="Moy G.W."/>
            <person name="Vacquier V.D."/>
        </authorList>
    </citation>
    <scope>NUCLEOTIDE SEQUENCE [LARGE SCALE GENOMIC DNA]</scope>
    <source>
        <strain evidence="2 3">GSMNP</strain>
    </source>
</reference>
<organism evidence="2 3">
    <name type="scientific">Smittium culicis</name>
    <dbReference type="NCBI Taxonomy" id="133412"/>
    <lineage>
        <taxon>Eukaryota</taxon>
        <taxon>Fungi</taxon>
        <taxon>Fungi incertae sedis</taxon>
        <taxon>Zoopagomycota</taxon>
        <taxon>Kickxellomycotina</taxon>
        <taxon>Harpellomycetes</taxon>
        <taxon>Harpellales</taxon>
        <taxon>Legeriomycetaceae</taxon>
        <taxon>Smittium</taxon>
    </lineage>
</organism>